<keyword evidence="3" id="KW-1185">Reference proteome</keyword>
<dbReference type="PANTHER" id="PTHR37319">
    <property type="entry name" value="TRANSPOSASE"/>
    <property type="match status" value="1"/>
</dbReference>
<dbReference type="InterPro" id="IPR012337">
    <property type="entry name" value="RNaseH-like_sf"/>
</dbReference>
<dbReference type="InterPro" id="IPR054836">
    <property type="entry name" value="Tn5_transposase"/>
</dbReference>
<dbReference type="SUPFAM" id="SSF53098">
    <property type="entry name" value="Ribonuclease H-like"/>
    <property type="match status" value="1"/>
</dbReference>
<evidence type="ECO:0000259" key="1">
    <source>
        <dbReference type="Pfam" id="PF14706"/>
    </source>
</evidence>
<dbReference type="Gene3D" id="1.10.246.40">
    <property type="entry name" value="Tn5 transposase, domain 1"/>
    <property type="match status" value="1"/>
</dbReference>
<dbReference type="Gene3D" id="3.90.350.10">
    <property type="entry name" value="Transposase Inhibitor Protein From Tn5, Chain A, domain 1"/>
    <property type="match status" value="1"/>
</dbReference>
<protein>
    <submittedName>
        <fullName evidence="2">IS4 family transposase</fullName>
    </submittedName>
</protein>
<reference evidence="2 3" key="1">
    <citation type="submission" date="2019-05" db="EMBL/GenBank/DDBJ databases">
        <title>Colwellia ponticola sp. nov., isolated from seawater.</title>
        <authorList>
            <person name="Yoon J.-H."/>
        </authorList>
    </citation>
    <scope>NUCLEOTIDE SEQUENCE [LARGE SCALE GENOMIC DNA]</scope>
    <source>
        <strain evidence="2 3">OISW-25</strain>
    </source>
</reference>
<dbReference type="RefSeq" id="WP_138624318.1">
    <property type="nucleotide sequence ID" value="NZ_SZVP01000018.1"/>
</dbReference>
<dbReference type="InterPro" id="IPR014735">
    <property type="entry name" value="Transposase_Tn5-like_N"/>
</dbReference>
<dbReference type="InterPro" id="IPR014737">
    <property type="entry name" value="Transposase_Tn5-like_C"/>
</dbReference>
<sequence length="465" mass="53602">MLIKDTEEWANNLFANADLGDERRTRRLVKLSHLMASNTGSSIVKASGSQASIEGSYRFLRNDKIEAGDIADAAFTSLLPDLKRSKKMLALEDTSTLCYRHNVTKELGHTGAYKQSSSKGILAHSVLMIDAETEQTIGLAEQYRWCRKDEDFGTANDRKRRKYETKESYKWQRSSETMSRRYASVMDSIISVCDRESDMFEYISYKMTQHQRFVVRAKHERIVNAQGDTLTPYIERQSSALFYEVKIQQKGGRKARIANVAVRYALVTISPPKKQKKIGSTTLVVISCNEISPPEGVSPLSWKLYTNEAINCATDALQIVRYYELRWRVEEFHKAWKSAGTQVESFRQQKRKNLEKVIVITAFIAVRLLQLRELVGDKKESKSVSCEHYFNPLEWKLMWTKTELSSIPKKPPSMYWAYYALAKLGRWYDSKGTGIVGWEALWDGWFTLNQFLEGAKFMQKQIEKM</sequence>
<feature type="domain" description="Transposase Tn5-like N-terminal" evidence="1">
    <location>
        <begin position="7"/>
        <end position="65"/>
    </location>
</feature>
<evidence type="ECO:0000313" key="3">
    <source>
        <dbReference type="Proteomes" id="UP000307702"/>
    </source>
</evidence>
<dbReference type="NCBIfam" id="NF033590">
    <property type="entry name" value="transpos_IS4_3"/>
    <property type="match status" value="1"/>
</dbReference>
<dbReference type="Proteomes" id="UP000307702">
    <property type="component" value="Unassembled WGS sequence"/>
</dbReference>
<proteinExistence type="predicted"/>
<dbReference type="Gene3D" id="1.10.740.10">
    <property type="entry name" value="Transferase Inhibitor Protein From Tn5, Chain"/>
    <property type="match status" value="1"/>
</dbReference>
<gene>
    <name evidence="2" type="ORF">FCS21_14780</name>
</gene>
<dbReference type="PANTHER" id="PTHR37319:SF1">
    <property type="entry name" value="TRANSPOSASE TN5 DIMERISATION DOMAIN-CONTAINING PROTEIN"/>
    <property type="match status" value="1"/>
</dbReference>
<comment type="caution">
    <text evidence="2">The sequence shown here is derived from an EMBL/GenBank/DDBJ whole genome shotgun (WGS) entry which is preliminary data.</text>
</comment>
<organism evidence="2 3">
    <name type="scientific">Colwellia ponticola</name>
    <dbReference type="NCBI Taxonomy" id="2304625"/>
    <lineage>
        <taxon>Bacteria</taxon>
        <taxon>Pseudomonadati</taxon>
        <taxon>Pseudomonadota</taxon>
        <taxon>Gammaproteobacteria</taxon>
        <taxon>Alteromonadales</taxon>
        <taxon>Colwelliaceae</taxon>
        <taxon>Colwellia</taxon>
    </lineage>
</organism>
<dbReference type="OrthoDB" id="6448153at2"/>
<accession>A0A8H2PKR5</accession>
<dbReference type="InterPro" id="IPR047768">
    <property type="entry name" value="Tn5p-like"/>
</dbReference>
<dbReference type="EMBL" id="SZVP01000018">
    <property type="protein sequence ID" value="TMM42431.1"/>
    <property type="molecule type" value="Genomic_DNA"/>
</dbReference>
<dbReference type="AlphaFoldDB" id="A0A8H2PKR5"/>
<dbReference type="Pfam" id="PF14706">
    <property type="entry name" value="Tnp_DNA_bind"/>
    <property type="match status" value="1"/>
</dbReference>
<evidence type="ECO:0000313" key="2">
    <source>
        <dbReference type="EMBL" id="TMM42431.1"/>
    </source>
</evidence>
<name>A0A8H2PKR5_9GAMM</name>
<dbReference type="InterPro" id="IPR038215">
    <property type="entry name" value="TN5-like_N_sf"/>
</dbReference>